<feature type="compositionally biased region" description="Basic and acidic residues" evidence="1">
    <location>
        <begin position="49"/>
        <end position="59"/>
    </location>
</feature>
<protein>
    <submittedName>
        <fullName evidence="3">Uncharacterized protein</fullName>
    </submittedName>
</protein>
<keyword evidence="2" id="KW-0812">Transmembrane</keyword>
<accession>A0A8S1ER36</accession>
<name>A0A8S1ER36_9PELO</name>
<evidence type="ECO:0000313" key="4">
    <source>
        <dbReference type="Proteomes" id="UP000494206"/>
    </source>
</evidence>
<organism evidence="3 4">
    <name type="scientific">Caenorhabditis bovis</name>
    <dbReference type="NCBI Taxonomy" id="2654633"/>
    <lineage>
        <taxon>Eukaryota</taxon>
        <taxon>Metazoa</taxon>
        <taxon>Ecdysozoa</taxon>
        <taxon>Nematoda</taxon>
        <taxon>Chromadorea</taxon>
        <taxon>Rhabditida</taxon>
        <taxon>Rhabditina</taxon>
        <taxon>Rhabditomorpha</taxon>
        <taxon>Rhabditoidea</taxon>
        <taxon>Rhabditidae</taxon>
        <taxon>Peloderinae</taxon>
        <taxon>Caenorhabditis</taxon>
    </lineage>
</organism>
<keyword evidence="2" id="KW-1133">Transmembrane helix</keyword>
<feature type="transmembrane region" description="Helical" evidence="2">
    <location>
        <begin position="147"/>
        <end position="168"/>
    </location>
</feature>
<feature type="transmembrane region" description="Helical" evidence="2">
    <location>
        <begin position="282"/>
        <end position="305"/>
    </location>
</feature>
<feature type="compositionally biased region" description="Polar residues" evidence="1">
    <location>
        <begin position="25"/>
        <end position="38"/>
    </location>
</feature>
<evidence type="ECO:0000256" key="1">
    <source>
        <dbReference type="SAM" id="MobiDB-lite"/>
    </source>
</evidence>
<dbReference type="Proteomes" id="UP000494206">
    <property type="component" value="Unassembled WGS sequence"/>
</dbReference>
<reference evidence="3 4" key="1">
    <citation type="submission" date="2020-04" db="EMBL/GenBank/DDBJ databases">
        <authorList>
            <person name="Laetsch R D."/>
            <person name="Stevens L."/>
            <person name="Kumar S."/>
            <person name="Blaxter L. M."/>
        </authorList>
    </citation>
    <scope>NUCLEOTIDE SEQUENCE [LARGE SCALE GENOMIC DNA]</scope>
</reference>
<proteinExistence type="predicted"/>
<sequence>MVSNLSTIFRTKNQTKKNIKNNVNPAVSSSSEEGNKATSMVLVPPVTVQKEKEEIKADSNEASSSLIEIPTVEVTSPTPEPNGDIQKEDNQKDGNGNSQAYEKMVFIEDVISQKFNETLEKIIKWKNEITTKIKESDIDFAKESVKIAYNVAAFLAIAFVSIVLVALFRSVFIKPDIKQNGWFCSWFAAPFDPLFNALCEQRTPNIADRFSNEIAWIFNDLITGVHTIFNNVCDGFAVFGTLFSAIFSGVRNNLCFGFHELGENVEENIAYLFRFVFQMFDAVIYLFTSTIATIAGGVAGIASSIQEFFSAESDNHWS</sequence>
<evidence type="ECO:0000256" key="2">
    <source>
        <dbReference type="SAM" id="Phobius"/>
    </source>
</evidence>
<dbReference type="EMBL" id="CADEPM010000003">
    <property type="protein sequence ID" value="CAB3402390.1"/>
    <property type="molecule type" value="Genomic_DNA"/>
</dbReference>
<keyword evidence="4" id="KW-1185">Reference proteome</keyword>
<gene>
    <name evidence="3" type="ORF">CBOVIS_LOCUS5013</name>
</gene>
<dbReference type="AlphaFoldDB" id="A0A8S1ER36"/>
<dbReference type="OrthoDB" id="5846723at2759"/>
<feature type="region of interest" description="Disordered" evidence="1">
    <location>
        <begin position="16"/>
        <end position="95"/>
    </location>
</feature>
<evidence type="ECO:0000313" key="3">
    <source>
        <dbReference type="EMBL" id="CAB3402390.1"/>
    </source>
</evidence>
<comment type="caution">
    <text evidence="3">The sequence shown here is derived from an EMBL/GenBank/DDBJ whole genome shotgun (WGS) entry which is preliminary data.</text>
</comment>
<keyword evidence="2" id="KW-0472">Membrane</keyword>